<dbReference type="Pfam" id="PF05193">
    <property type="entry name" value="Peptidase_M16_C"/>
    <property type="match status" value="1"/>
</dbReference>
<dbReference type="InterPro" id="IPR050361">
    <property type="entry name" value="MPP/UQCRC_Complex"/>
</dbReference>
<dbReference type="Pfam" id="PF00675">
    <property type="entry name" value="Peptidase_M16"/>
    <property type="match status" value="1"/>
</dbReference>
<comment type="similarity">
    <text evidence="1 2">Belongs to the peptidase M16 family.</text>
</comment>
<sequence length="459" mass="52044">MTGQTTKKNFHQVVNFPLPEKARIFSNQLNLDGKSHKLSVIPTRSKFPAKVFKLNNGLTVIHQYLRATPVSVVDVWVKAGASREPDAWSGMAHFLEHMIFKGTDNLPPGSFDWLIESLGGMTNAATSHDYAHFFIMTATEYLKDSLAPLADLLLHPAFPEDEFIRERDVVFEEIRQEADNPDWIAFQALMQMVYQQHPYGRSVLGDIPGLMQRSPQQMRQFHSTHYQPENMTVTIVGGVGEDQALALVEQAFQDFPTNYHTATPTIKAESPIREIRRREMLLPRLEGSRLMMAWIGPGVDQIRDAYGLDLLAVLLAEGRTSRLVRELREEKHLVQDITSNFSLQKDSSIFTINAWLEAENIHLVESLIGDRLRELHSQPISPAELARGKRLLCNDYAFSTETASQIAGLYGYYQTIDRAEVAVSYPEEIQSFQAEELQTLASRYLSPECYAVTEIQPYS</sequence>
<dbReference type="PROSITE" id="PS00143">
    <property type="entry name" value="INSULINASE"/>
    <property type="match status" value="1"/>
</dbReference>
<organism evidence="5 6">
    <name type="scientific">Planktothricoides raciborskii FACHB-1370</name>
    <dbReference type="NCBI Taxonomy" id="2949576"/>
    <lineage>
        <taxon>Bacteria</taxon>
        <taxon>Bacillati</taxon>
        <taxon>Cyanobacteriota</taxon>
        <taxon>Cyanophyceae</taxon>
        <taxon>Oscillatoriophycideae</taxon>
        <taxon>Oscillatoriales</taxon>
        <taxon>Oscillatoriaceae</taxon>
        <taxon>Planktothricoides</taxon>
    </lineage>
</organism>
<dbReference type="InterPro" id="IPR001431">
    <property type="entry name" value="Pept_M16_Zn_BS"/>
</dbReference>
<dbReference type="Proteomes" id="UP000641954">
    <property type="component" value="Unassembled WGS sequence"/>
</dbReference>
<keyword evidence="6" id="KW-1185">Reference proteome</keyword>
<dbReference type="SUPFAM" id="SSF63411">
    <property type="entry name" value="LuxS/MPP-like metallohydrolase"/>
    <property type="match status" value="2"/>
</dbReference>
<gene>
    <name evidence="5" type="ORF">H6G72_15805</name>
</gene>
<name>A0ABR8EF93_9CYAN</name>
<dbReference type="PANTHER" id="PTHR11851">
    <property type="entry name" value="METALLOPROTEASE"/>
    <property type="match status" value="1"/>
</dbReference>
<accession>A0ABR8EF93</accession>
<feature type="domain" description="Peptidase M16 N-terminal" evidence="3">
    <location>
        <begin position="61"/>
        <end position="205"/>
    </location>
</feature>
<reference evidence="5 6" key="1">
    <citation type="journal article" date="2020" name="ISME J.">
        <title>Comparative genomics reveals insights into cyanobacterial evolution and habitat adaptation.</title>
        <authorList>
            <person name="Chen M.Y."/>
            <person name="Teng W.K."/>
            <person name="Zhao L."/>
            <person name="Hu C.X."/>
            <person name="Zhou Y.K."/>
            <person name="Han B.P."/>
            <person name="Song L.R."/>
            <person name="Shu W.S."/>
        </authorList>
    </citation>
    <scope>NUCLEOTIDE SEQUENCE [LARGE SCALE GENOMIC DNA]</scope>
    <source>
        <strain evidence="5 6">FACHB-1370</strain>
    </source>
</reference>
<evidence type="ECO:0000256" key="1">
    <source>
        <dbReference type="ARBA" id="ARBA00007261"/>
    </source>
</evidence>
<dbReference type="InterPro" id="IPR011765">
    <property type="entry name" value="Pept_M16_N"/>
</dbReference>
<protein>
    <submittedName>
        <fullName evidence="5">Insulinase family protein</fullName>
    </submittedName>
</protein>
<evidence type="ECO:0000256" key="2">
    <source>
        <dbReference type="RuleBase" id="RU004447"/>
    </source>
</evidence>
<dbReference type="EMBL" id="JACJSK010000021">
    <property type="protein sequence ID" value="MBD2545271.1"/>
    <property type="molecule type" value="Genomic_DNA"/>
</dbReference>
<evidence type="ECO:0000259" key="4">
    <source>
        <dbReference type="Pfam" id="PF05193"/>
    </source>
</evidence>
<evidence type="ECO:0000313" key="5">
    <source>
        <dbReference type="EMBL" id="MBD2545271.1"/>
    </source>
</evidence>
<proteinExistence type="inferred from homology"/>
<evidence type="ECO:0000259" key="3">
    <source>
        <dbReference type="Pfam" id="PF00675"/>
    </source>
</evidence>
<dbReference type="InterPro" id="IPR011249">
    <property type="entry name" value="Metalloenz_LuxS/M16"/>
</dbReference>
<comment type="caution">
    <text evidence="5">The sequence shown here is derived from an EMBL/GenBank/DDBJ whole genome shotgun (WGS) entry which is preliminary data.</text>
</comment>
<evidence type="ECO:0000313" key="6">
    <source>
        <dbReference type="Proteomes" id="UP000641954"/>
    </source>
</evidence>
<dbReference type="PANTHER" id="PTHR11851:SF49">
    <property type="entry name" value="MITOCHONDRIAL-PROCESSING PEPTIDASE SUBUNIT ALPHA"/>
    <property type="match status" value="1"/>
</dbReference>
<dbReference type="Gene3D" id="3.30.830.10">
    <property type="entry name" value="Metalloenzyme, LuxS/M16 peptidase-like"/>
    <property type="match status" value="2"/>
</dbReference>
<feature type="domain" description="Peptidase M16 C-terminal" evidence="4">
    <location>
        <begin position="215"/>
        <end position="392"/>
    </location>
</feature>
<dbReference type="InterPro" id="IPR007863">
    <property type="entry name" value="Peptidase_M16_C"/>
</dbReference>